<dbReference type="FunFam" id="1.20.1250.20:FF:000001">
    <property type="entry name" value="Dicarboxylate MFS transporter"/>
    <property type="match status" value="1"/>
</dbReference>
<dbReference type="InParanoid" id="A0A3A9JAI3"/>
<dbReference type="Proteomes" id="UP000274097">
    <property type="component" value="Unassembled WGS sequence"/>
</dbReference>
<dbReference type="EMBL" id="RAQU01000107">
    <property type="protein sequence ID" value="RKK03070.1"/>
    <property type="molecule type" value="Genomic_DNA"/>
</dbReference>
<dbReference type="Proteomes" id="UP000278036">
    <property type="component" value="Unassembled WGS sequence"/>
</dbReference>
<keyword evidence="7 8" id="KW-0472">Membrane</keyword>
<dbReference type="OrthoDB" id="9783227at2"/>
<feature type="transmembrane region" description="Helical" evidence="8">
    <location>
        <begin position="193"/>
        <end position="212"/>
    </location>
</feature>
<dbReference type="InterPro" id="IPR020846">
    <property type="entry name" value="MFS_dom"/>
</dbReference>
<feature type="transmembrane region" description="Helical" evidence="8">
    <location>
        <begin position="117"/>
        <end position="136"/>
    </location>
</feature>
<dbReference type="InterPro" id="IPR011701">
    <property type="entry name" value="MFS"/>
</dbReference>
<keyword evidence="6 8" id="KW-1133">Transmembrane helix</keyword>
<feature type="transmembrane region" description="Helical" evidence="8">
    <location>
        <begin position="61"/>
        <end position="81"/>
    </location>
</feature>
<keyword evidence="2" id="KW-0813">Transport</keyword>
<dbReference type="PANTHER" id="PTHR43528:SF7">
    <property type="entry name" value="MFS TRANSPORTER"/>
    <property type="match status" value="1"/>
</dbReference>
<feature type="transmembrane region" description="Helical" evidence="8">
    <location>
        <begin position="339"/>
        <end position="364"/>
    </location>
</feature>
<evidence type="ECO:0000313" key="12">
    <source>
        <dbReference type="Proteomes" id="UP000274097"/>
    </source>
</evidence>
<evidence type="ECO:0000256" key="1">
    <source>
        <dbReference type="ARBA" id="ARBA00004651"/>
    </source>
</evidence>
<name>A0A3A9JAI3_9PROT</name>
<evidence type="ECO:0000259" key="9">
    <source>
        <dbReference type="PROSITE" id="PS50850"/>
    </source>
</evidence>
<evidence type="ECO:0000313" key="13">
    <source>
        <dbReference type="Proteomes" id="UP000278036"/>
    </source>
</evidence>
<evidence type="ECO:0000313" key="10">
    <source>
        <dbReference type="EMBL" id="RKK03070.1"/>
    </source>
</evidence>
<evidence type="ECO:0000313" key="11">
    <source>
        <dbReference type="EMBL" id="RMI24806.1"/>
    </source>
</evidence>
<evidence type="ECO:0000256" key="5">
    <source>
        <dbReference type="ARBA" id="ARBA00022847"/>
    </source>
</evidence>
<feature type="transmembrane region" description="Helical" evidence="8">
    <location>
        <begin position="314"/>
        <end position="333"/>
    </location>
</feature>
<evidence type="ECO:0000256" key="4">
    <source>
        <dbReference type="ARBA" id="ARBA00022692"/>
    </source>
</evidence>
<keyword evidence="3" id="KW-1003">Cell membrane</keyword>
<feature type="transmembrane region" description="Helical" evidence="8">
    <location>
        <begin position="21"/>
        <end position="49"/>
    </location>
</feature>
<dbReference type="Pfam" id="PF07690">
    <property type="entry name" value="MFS_1"/>
    <property type="match status" value="1"/>
</dbReference>
<dbReference type="PROSITE" id="PS50850">
    <property type="entry name" value="MFS"/>
    <property type="match status" value="1"/>
</dbReference>
<evidence type="ECO:0000256" key="3">
    <source>
        <dbReference type="ARBA" id="ARBA00022475"/>
    </source>
</evidence>
<sequence length="440" mass="46871">MAERGAAAQNRSLNRQDIRTLALASLGGALEFYDFIIYVFFATVIGHLFFPVGMPDWLQQVQTFGIFAAGYLARPLGGIIMAHFGDLVGRKRMFTLSVFLMAVPTLLIGLMPTYETIGYAAPVFLLLFRVMQGAAIGGEGPGAWVFVAEHVPAKHVGLACGMLTGGLTGGIMLGSLMATGINAAFTPAEVGEWAWRIPFLAGGVSGLLAMYLRRFLQETPVFEEMRAHAALSKELPVKQALRDHRGAVILSMLVTWMLTAAVVVVILMTPALMQKLHGFTPVMTLKANLAATFLLTVCAMFSGVLLDRFGAVKVGLIGGVLLIVSTYALYIGADMAPEMLLPLYAFAGATVGVINVVPFVMVNAFPPSVRFTGVSFSYNVAYAIFGGVTPLLVTFLVNADPLGPAHYVGAVTVVFLICMATQSRARLSLAAPEAAEAPAR</sequence>
<organism evidence="10 13">
    <name type="scientific">Teichococcus wenyumeiae</name>
    <dbReference type="NCBI Taxonomy" id="2478470"/>
    <lineage>
        <taxon>Bacteria</taxon>
        <taxon>Pseudomonadati</taxon>
        <taxon>Pseudomonadota</taxon>
        <taxon>Alphaproteobacteria</taxon>
        <taxon>Acetobacterales</taxon>
        <taxon>Roseomonadaceae</taxon>
        <taxon>Roseomonas</taxon>
    </lineage>
</organism>
<comment type="caution">
    <text evidence="10">The sequence shown here is derived from an EMBL/GenBank/DDBJ whole genome shotgun (WGS) entry which is preliminary data.</text>
</comment>
<dbReference type="PANTHER" id="PTHR43528">
    <property type="entry name" value="ALPHA-KETOGLUTARATE PERMEASE"/>
    <property type="match status" value="1"/>
</dbReference>
<keyword evidence="4 8" id="KW-0812">Transmembrane</keyword>
<comment type="subcellular location">
    <subcellularLocation>
        <location evidence="1">Cell membrane</location>
        <topology evidence="1">Multi-pass membrane protein</topology>
    </subcellularLocation>
</comment>
<dbReference type="InterPro" id="IPR036259">
    <property type="entry name" value="MFS_trans_sf"/>
</dbReference>
<keyword evidence="5" id="KW-0769">Symport</keyword>
<protein>
    <submittedName>
        <fullName evidence="10">MFS transporter</fullName>
    </submittedName>
</protein>
<evidence type="ECO:0000256" key="6">
    <source>
        <dbReference type="ARBA" id="ARBA00022989"/>
    </source>
</evidence>
<feature type="transmembrane region" description="Helical" evidence="8">
    <location>
        <begin position="93"/>
        <end position="111"/>
    </location>
</feature>
<evidence type="ECO:0000256" key="8">
    <source>
        <dbReference type="SAM" id="Phobius"/>
    </source>
</evidence>
<dbReference type="AlphaFoldDB" id="A0A3A9JAI3"/>
<feature type="transmembrane region" description="Helical" evidence="8">
    <location>
        <begin position="156"/>
        <end position="181"/>
    </location>
</feature>
<dbReference type="GO" id="GO:0015293">
    <property type="term" value="F:symporter activity"/>
    <property type="evidence" value="ECO:0007669"/>
    <property type="project" value="UniProtKB-KW"/>
</dbReference>
<dbReference type="Gene3D" id="1.20.1250.20">
    <property type="entry name" value="MFS general substrate transporter like domains"/>
    <property type="match status" value="2"/>
</dbReference>
<evidence type="ECO:0000256" key="7">
    <source>
        <dbReference type="ARBA" id="ARBA00023136"/>
    </source>
</evidence>
<feature type="transmembrane region" description="Helical" evidence="8">
    <location>
        <begin position="376"/>
        <end position="397"/>
    </location>
</feature>
<feature type="transmembrane region" description="Helical" evidence="8">
    <location>
        <begin position="289"/>
        <end position="307"/>
    </location>
</feature>
<keyword evidence="12" id="KW-1185">Reference proteome</keyword>
<feature type="transmembrane region" description="Helical" evidence="8">
    <location>
        <begin position="247"/>
        <end position="269"/>
    </location>
</feature>
<feature type="domain" description="Major facilitator superfamily (MFS) profile" evidence="9">
    <location>
        <begin position="20"/>
        <end position="427"/>
    </location>
</feature>
<dbReference type="EMBL" id="RFLX01000007">
    <property type="protein sequence ID" value="RMI24806.1"/>
    <property type="molecule type" value="Genomic_DNA"/>
</dbReference>
<dbReference type="SUPFAM" id="SSF103473">
    <property type="entry name" value="MFS general substrate transporter"/>
    <property type="match status" value="1"/>
</dbReference>
<proteinExistence type="predicted"/>
<feature type="transmembrane region" description="Helical" evidence="8">
    <location>
        <begin position="403"/>
        <end position="421"/>
    </location>
</feature>
<dbReference type="GO" id="GO:0005886">
    <property type="term" value="C:plasma membrane"/>
    <property type="evidence" value="ECO:0007669"/>
    <property type="project" value="UniProtKB-SubCell"/>
</dbReference>
<dbReference type="InterPro" id="IPR051084">
    <property type="entry name" value="H+-coupled_symporters"/>
</dbReference>
<reference evidence="10 13" key="1">
    <citation type="submission" date="2018-09" db="EMBL/GenBank/DDBJ databases">
        <title>Roseomonas sp. nov., isolated from feces of Tibetan antelopes in the Qinghai-Tibet plateau, China.</title>
        <authorList>
            <person name="Tian Z."/>
        </authorList>
    </citation>
    <scope>NUCLEOTIDE SEQUENCE [LARGE SCALE GENOMIC DNA]</scope>
    <source>
        <strain evidence="11 12">Z23</strain>
        <strain evidence="10 13">Z24</strain>
    </source>
</reference>
<accession>A0A3A9JAI3</accession>
<evidence type="ECO:0000256" key="2">
    <source>
        <dbReference type="ARBA" id="ARBA00022448"/>
    </source>
</evidence>
<gene>
    <name evidence="10" type="ORF">D6Z83_16530</name>
    <name evidence="11" type="ORF">EBE87_11705</name>
</gene>